<dbReference type="CDD" id="cd01392">
    <property type="entry name" value="HTH_LacI"/>
    <property type="match status" value="1"/>
</dbReference>
<dbReference type="InterPro" id="IPR028082">
    <property type="entry name" value="Peripla_BP_I"/>
</dbReference>
<dbReference type="InterPro" id="IPR010982">
    <property type="entry name" value="Lambda_DNA-bd_dom_sf"/>
</dbReference>
<dbReference type="PROSITE" id="PS50932">
    <property type="entry name" value="HTH_LACI_2"/>
    <property type="match status" value="1"/>
</dbReference>
<proteinExistence type="predicted"/>
<keyword evidence="3" id="KW-0804">Transcription</keyword>
<evidence type="ECO:0000313" key="6">
    <source>
        <dbReference type="Proteomes" id="UP000198510"/>
    </source>
</evidence>
<evidence type="ECO:0000256" key="3">
    <source>
        <dbReference type="ARBA" id="ARBA00023163"/>
    </source>
</evidence>
<evidence type="ECO:0000259" key="4">
    <source>
        <dbReference type="PROSITE" id="PS50932"/>
    </source>
</evidence>
<accession>A0A1G9PD64</accession>
<dbReference type="GO" id="GO:0000976">
    <property type="term" value="F:transcription cis-regulatory region binding"/>
    <property type="evidence" value="ECO:0007669"/>
    <property type="project" value="TreeGrafter"/>
</dbReference>
<dbReference type="SUPFAM" id="SSF53822">
    <property type="entry name" value="Periplasmic binding protein-like I"/>
    <property type="match status" value="1"/>
</dbReference>
<evidence type="ECO:0000256" key="2">
    <source>
        <dbReference type="ARBA" id="ARBA00023125"/>
    </source>
</evidence>
<organism evidence="5 6">
    <name type="scientific">Catalinimonas alkaloidigena</name>
    <dbReference type="NCBI Taxonomy" id="1075417"/>
    <lineage>
        <taxon>Bacteria</taxon>
        <taxon>Pseudomonadati</taxon>
        <taxon>Bacteroidota</taxon>
        <taxon>Cytophagia</taxon>
        <taxon>Cytophagales</taxon>
        <taxon>Catalimonadaceae</taxon>
        <taxon>Catalinimonas</taxon>
    </lineage>
</organism>
<dbReference type="EMBL" id="FNFO01000009">
    <property type="protein sequence ID" value="SDL96431.1"/>
    <property type="molecule type" value="Genomic_DNA"/>
</dbReference>
<dbReference type="GO" id="GO:0003700">
    <property type="term" value="F:DNA-binding transcription factor activity"/>
    <property type="evidence" value="ECO:0007669"/>
    <property type="project" value="TreeGrafter"/>
</dbReference>
<feature type="domain" description="HTH lacI-type" evidence="4">
    <location>
        <begin position="9"/>
        <end position="59"/>
    </location>
</feature>
<keyword evidence="1" id="KW-0805">Transcription regulation</keyword>
<evidence type="ECO:0000256" key="1">
    <source>
        <dbReference type="ARBA" id="ARBA00023015"/>
    </source>
</evidence>
<dbReference type="Proteomes" id="UP000198510">
    <property type="component" value="Unassembled WGS sequence"/>
</dbReference>
<dbReference type="AlphaFoldDB" id="A0A1G9PD64"/>
<dbReference type="CDD" id="cd06267">
    <property type="entry name" value="PBP1_LacI_sugar_binding-like"/>
    <property type="match status" value="1"/>
</dbReference>
<dbReference type="PANTHER" id="PTHR30146">
    <property type="entry name" value="LACI-RELATED TRANSCRIPTIONAL REPRESSOR"/>
    <property type="match status" value="1"/>
</dbReference>
<dbReference type="Pfam" id="PF00356">
    <property type="entry name" value="LacI"/>
    <property type="match status" value="1"/>
</dbReference>
<keyword evidence="2" id="KW-0238">DNA-binding</keyword>
<dbReference type="STRING" id="1075417.SAMN05421823_109150"/>
<keyword evidence="6" id="KW-1185">Reference proteome</keyword>
<protein>
    <submittedName>
        <fullName evidence="5">LacI family transcriptional regulator</fullName>
    </submittedName>
</protein>
<name>A0A1G9PD64_9BACT</name>
<dbReference type="InterPro" id="IPR000843">
    <property type="entry name" value="HTH_LacI"/>
</dbReference>
<dbReference type="Gene3D" id="1.10.260.40">
    <property type="entry name" value="lambda repressor-like DNA-binding domains"/>
    <property type="match status" value="1"/>
</dbReference>
<evidence type="ECO:0000313" key="5">
    <source>
        <dbReference type="EMBL" id="SDL96431.1"/>
    </source>
</evidence>
<dbReference type="SUPFAM" id="SSF47413">
    <property type="entry name" value="lambda repressor-like DNA-binding domains"/>
    <property type="match status" value="1"/>
</dbReference>
<dbReference type="RefSeq" id="WP_089685678.1">
    <property type="nucleotide sequence ID" value="NZ_FNFO01000009.1"/>
</dbReference>
<dbReference type="OrthoDB" id="833520at2"/>
<sequence>MSKFLSTVDLAKALNLSPSTVSRALNDHYSISEKTKKRVLEYAREVGFQKNLNASRLLREQTFTIGIVMPEISSYFFSTVVQGLKQVLEPAGYDMLIMQTGEQLDNEVRAVRFLTSLRVDGLIYSPSIETKSYEHLEVVMKNQIPFVNLDRGLPGVHCYQVLVNDELGAFQAVQHLIQSGCRRIAHVAGPQNTFNARNRFKGYQRALEANGLPYDDALVVYTDYRMSHSMETVHQLFKRKVLPDGIFAINDEMAVGCISAARKRGLRIPQDLAVVGFDDEMYASYFYPALSTVKNPMADMGELAAKLCLEQIHEYDPERFEVKLLQPEVIIRDSSRRSSTKFFA</sequence>
<gene>
    <name evidence="5" type="ORF">SAMN05421823_109150</name>
</gene>
<dbReference type="PANTHER" id="PTHR30146:SF109">
    <property type="entry name" value="HTH-TYPE TRANSCRIPTIONAL REGULATOR GALS"/>
    <property type="match status" value="1"/>
</dbReference>
<dbReference type="InterPro" id="IPR046335">
    <property type="entry name" value="LacI/GalR-like_sensor"/>
</dbReference>
<dbReference type="Pfam" id="PF13377">
    <property type="entry name" value="Peripla_BP_3"/>
    <property type="match status" value="1"/>
</dbReference>
<dbReference type="Gene3D" id="3.40.50.2300">
    <property type="match status" value="2"/>
</dbReference>
<dbReference type="SMART" id="SM00354">
    <property type="entry name" value="HTH_LACI"/>
    <property type="match status" value="1"/>
</dbReference>
<reference evidence="5 6" key="1">
    <citation type="submission" date="2016-10" db="EMBL/GenBank/DDBJ databases">
        <authorList>
            <person name="de Groot N.N."/>
        </authorList>
    </citation>
    <scope>NUCLEOTIDE SEQUENCE [LARGE SCALE GENOMIC DNA]</scope>
    <source>
        <strain evidence="5 6">DSM 25186</strain>
    </source>
</reference>